<gene>
    <name evidence="2" type="ORF">C9927_03170</name>
    <name evidence="3" type="ORF">C9928_03660</name>
</gene>
<protein>
    <recommendedName>
        <fullName evidence="6">DUF4381 domain-containing protein</fullName>
    </recommendedName>
</protein>
<reference evidence="4 5" key="1">
    <citation type="submission" date="2018-03" db="EMBL/GenBank/DDBJ databases">
        <title>Cross-interface Injection: A General Nanoliter Liquid Handling Method Applied to Single Cells Genome Amplification Automated Nanoliter Liquid Handling Applied to Single Cell Multiple Displacement Amplification.</title>
        <authorList>
            <person name="Yun J."/>
            <person name="Xu P."/>
            <person name="Xu J."/>
            <person name="Dai X."/>
            <person name="Wang Y."/>
            <person name="Zheng X."/>
            <person name="Cao C."/>
            <person name="Yi Q."/>
            <person name="Zhu Y."/>
            <person name="Wang L."/>
            <person name="Dong Z."/>
            <person name="Huang Y."/>
            <person name="Huang L."/>
            <person name="Du W."/>
        </authorList>
    </citation>
    <scope>NUCLEOTIDE SEQUENCE [LARGE SCALE GENOMIC DNA]</scope>
    <source>
        <strain evidence="2 5">A12-4</strain>
        <strain evidence="3 4">A9-4</strain>
    </source>
</reference>
<keyword evidence="1" id="KW-0812">Transmembrane</keyword>
<dbReference type="InterPro" id="IPR025489">
    <property type="entry name" value="DUF4381"/>
</dbReference>
<name>A0A2T4D4R5_9GAMM</name>
<evidence type="ECO:0000256" key="1">
    <source>
        <dbReference type="SAM" id="Phobius"/>
    </source>
</evidence>
<comment type="caution">
    <text evidence="2">The sequence shown here is derived from an EMBL/GenBank/DDBJ whole genome shotgun (WGS) entry which is preliminary data.</text>
</comment>
<evidence type="ECO:0000313" key="4">
    <source>
        <dbReference type="Proteomes" id="UP000241514"/>
    </source>
</evidence>
<accession>A0A2T4D4R5</accession>
<evidence type="ECO:0000313" key="2">
    <source>
        <dbReference type="EMBL" id="PTB88804.1"/>
    </source>
</evidence>
<evidence type="ECO:0000313" key="5">
    <source>
        <dbReference type="Proteomes" id="UP000242087"/>
    </source>
</evidence>
<keyword evidence="1" id="KW-1133">Transmembrane helix</keyword>
<evidence type="ECO:0000313" key="3">
    <source>
        <dbReference type="EMBL" id="PTB89409.1"/>
    </source>
</evidence>
<dbReference type="EMBL" id="PYVF01000035">
    <property type="protein sequence ID" value="PTB88804.1"/>
    <property type="molecule type" value="Genomic_DNA"/>
</dbReference>
<dbReference type="AlphaFoldDB" id="A0A2T4D4R5"/>
<feature type="transmembrane region" description="Helical" evidence="1">
    <location>
        <begin position="33"/>
        <end position="53"/>
    </location>
</feature>
<dbReference type="Pfam" id="PF14316">
    <property type="entry name" value="DUF4381"/>
    <property type="match status" value="1"/>
</dbReference>
<proteinExistence type="predicted"/>
<organism evidence="2 5">
    <name type="scientific">Pseudidiomarina aestuarii</name>
    <dbReference type="NCBI Taxonomy" id="624146"/>
    <lineage>
        <taxon>Bacteria</taxon>
        <taxon>Pseudomonadati</taxon>
        <taxon>Pseudomonadota</taxon>
        <taxon>Gammaproteobacteria</taxon>
        <taxon>Alteromonadales</taxon>
        <taxon>Idiomarinaceae</taxon>
        <taxon>Pseudidiomarina</taxon>
    </lineage>
</organism>
<dbReference type="Proteomes" id="UP000241514">
    <property type="component" value="Unassembled WGS sequence"/>
</dbReference>
<dbReference type="Proteomes" id="UP000242087">
    <property type="component" value="Unassembled WGS sequence"/>
</dbReference>
<evidence type="ECO:0008006" key="6">
    <source>
        <dbReference type="Google" id="ProtNLM"/>
    </source>
</evidence>
<sequence length="164" mass="18679">MMLLDTPAANEALADMNDIVSAPAASWWPLAPGWYVVGALTLILLIISVWLLIRRWRQRRMQRLALKELAQQTATDPATVTALLKQALLAYYPRERVASLQGAVWWQFLQQQLPARAAQRWQAVIDELERTQYSGDTATDLVVEYQRYAQFWLQRALPPTGGKS</sequence>
<keyword evidence="1" id="KW-0472">Membrane</keyword>
<dbReference type="EMBL" id="PYVG01000014">
    <property type="protein sequence ID" value="PTB89409.1"/>
    <property type="molecule type" value="Genomic_DNA"/>
</dbReference>